<accession>K1VD23</accession>
<feature type="coiled-coil region" evidence="1">
    <location>
        <begin position="477"/>
        <end position="525"/>
    </location>
</feature>
<evidence type="ECO:0000256" key="1">
    <source>
        <dbReference type="SAM" id="Coils"/>
    </source>
</evidence>
<evidence type="ECO:0000313" key="4">
    <source>
        <dbReference type="Proteomes" id="UP000006757"/>
    </source>
</evidence>
<dbReference type="STRING" id="1220162.K1VD23"/>
<dbReference type="GO" id="GO:0051726">
    <property type="term" value="P:regulation of cell cycle"/>
    <property type="evidence" value="ECO:0007669"/>
    <property type="project" value="TreeGrafter"/>
</dbReference>
<comment type="caution">
    <text evidence="3">The sequence shown here is derived from an EMBL/GenBank/DDBJ whole genome shotgun (WGS) entry which is preliminary data.</text>
</comment>
<name>K1VD23_TRIAC</name>
<protein>
    <submittedName>
        <fullName evidence="3">Uncharacterized protein</fullName>
    </submittedName>
</protein>
<gene>
    <name evidence="3" type="ORF">A1Q2_03807</name>
</gene>
<dbReference type="OrthoDB" id="28737at2759"/>
<organism evidence="3 4">
    <name type="scientific">Trichosporon asahii var. asahii (strain CBS 8904)</name>
    <name type="common">Yeast</name>
    <dbReference type="NCBI Taxonomy" id="1220162"/>
    <lineage>
        <taxon>Eukaryota</taxon>
        <taxon>Fungi</taxon>
        <taxon>Dikarya</taxon>
        <taxon>Basidiomycota</taxon>
        <taxon>Agaricomycotina</taxon>
        <taxon>Tremellomycetes</taxon>
        <taxon>Trichosporonales</taxon>
        <taxon>Trichosporonaceae</taxon>
        <taxon>Trichosporon</taxon>
    </lineage>
</organism>
<dbReference type="GO" id="GO:0033596">
    <property type="term" value="C:TSC1-TSC2 complex"/>
    <property type="evidence" value="ECO:0007669"/>
    <property type="project" value="TreeGrafter"/>
</dbReference>
<dbReference type="GO" id="GO:0032007">
    <property type="term" value="P:negative regulation of TOR signaling"/>
    <property type="evidence" value="ECO:0007669"/>
    <property type="project" value="TreeGrafter"/>
</dbReference>
<evidence type="ECO:0000313" key="3">
    <source>
        <dbReference type="EMBL" id="EKD01880.1"/>
    </source>
</evidence>
<feature type="region of interest" description="Disordered" evidence="2">
    <location>
        <begin position="638"/>
        <end position="669"/>
    </location>
</feature>
<dbReference type="InParanoid" id="K1VD23"/>
<feature type="region of interest" description="Disordered" evidence="2">
    <location>
        <begin position="578"/>
        <end position="601"/>
    </location>
</feature>
<keyword evidence="4" id="KW-1185">Reference proteome</keyword>
<dbReference type="HOGENOM" id="CLU_428403_0_0_1"/>
<proteinExistence type="predicted"/>
<sequence>MSAKEVLAKLEGFPQDLSSLQFSGDAADGVALEGSLARLAADNPTPEARNSIAQAAAVLTPTQATEEIELAWAADHPADDEDRDAPARAKVIEHAVRGLQEGGYDRRAWLRSAALGHPRGRARDVIVKWGTDNFEAFLDVCIPEYQRRSLRFGITEVIQSIILSQPYSPEAPTPNTFMYRMAAHECFSTILKMLLFDTSNQLFPLALSMLVTILPFSLPLLTKHVPTLMVILGRAVSWRDRPFVDAGLTSLSAVTRTPEPAPNQHWEVCAGRDSEILAPNATEKRVVELFLVCLYGAWPSNVIAFTRNPEGYLNSKGVEALYAVPWNEVWEANILSTRLVPLISDFQLHPSIITFTSDAELDDDSRRWDKWDPSEFVSMAHLMSHASEPDQMFDFFRVPVPDKPLPTVEMKREQSLLPEEGGDDIERLKEENELLRLEALYAERLRKQFVYLTRPRSTLSHQRAESSQAQAKHVKWQEQLRDKVSSFREERRQWQTEGTALKSDIAELKSTVQKQRDELAQVKNEDSDVQKLRDAKAAVETFQSRCFELEGMLRARDRVCREQADQIRHLENRVVIASSTAGTPANERAEKEKPERQPQTMDREFCMHVAENARRKAEKLERENLELTVELERLKRMALQSAAETGTEEEPPKETKGGARQLLGDLLSS</sequence>
<reference evidence="3 4" key="1">
    <citation type="journal article" date="2012" name="Eukaryot. Cell">
        <title>Genome sequence of the Trichosporon asahii environmental strain CBS 8904.</title>
        <authorList>
            <person name="Yang R.Y."/>
            <person name="Li H.T."/>
            <person name="Zhu H."/>
            <person name="Zhou G.P."/>
            <person name="Wang M."/>
            <person name="Wang L."/>
        </authorList>
    </citation>
    <scope>NUCLEOTIDE SEQUENCE [LARGE SCALE GENOMIC DNA]</scope>
    <source>
        <strain evidence="3 4">CBS 8904</strain>
    </source>
</reference>
<evidence type="ECO:0000256" key="2">
    <source>
        <dbReference type="SAM" id="MobiDB-lite"/>
    </source>
</evidence>
<feature type="compositionally biased region" description="Basic and acidic residues" evidence="2">
    <location>
        <begin position="587"/>
        <end position="601"/>
    </location>
</feature>
<dbReference type="OMA" id="RSHAINC"/>
<feature type="coiled-coil region" evidence="1">
    <location>
        <begin position="603"/>
        <end position="637"/>
    </location>
</feature>
<dbReference type="AlphaFoldDB" id="K1VD23"/>
<keyword evidence="1" id="KW-0175">Coiled coil</keyword>
<dbReference type="Proteomes" id="UP000006757">
    <property type="component" value="Unassembled WGS sequence"/>
</dbReference>
<dbReference type="PANTHER" id="PTHR15154:SF2">
    <property type="entry name" value="HAMARTIN"/>
    <property type="match status" value="1"/>
</dbReference>
<dbReference type="InterPro" id="IPR007483">
    <property type="entry name" value="Hamartin"/>
</dbReference>
<dbReference type="EMBL" id="AMBO01000309">
    <property type="protein sequence ID" value="EKD01880.1"/>
    <property type="molecule type" value="Genomic_DNA"/>
</dbReference>
<dbReference type="PANTHER" id="PTHR15154">
    <property type="entry name" value="HAMARTIN"/>
    <property type="match status" value="1"/>
</dbReference>